<evidence type="ECO:0000256" key="7">
    <source>
        <dbReference type="SAM" id="MobiDB-lite"/>
    </source>
</evidence>
<dbReference type="GO" id="GO:0008432">
    <property type="term" value="F:JUN kinase binding"/>
    <property type="evidence" value="ECO:0007669"/>
    <property type="project" value="TreeGrafter"/>
</dbReference>
<name>A0AAV5T5Z1_9BILA</name>
<evidence type="ECO:0000256" key="6">
    <source>
        <dbReference type="SAM" id="Coils"/>
    </source>
</evidence>
<dbReference type="Pfam" id="PF16471">
    <property type="entry name" value="JIP_LZII"/>
    <property type="match status" value="1"/>
</dbReference>
<feature type="region of interest" description="Disordered" evidence="7">
    <location>
        <begin position="1271"/>
        <end position="1296"/>
    </location>
</feature>
<dbReference type="PANTHER" id="PTHR13886:SF4">
    <property type="entry name" value="JNK-INTERACTING PROTEIN 3"/>
    <property type="match status" value="1"/>
</dbReference>
<feature type="domain" description="RH1" evidence="9">
    <location>
        <begin position="61"/>
        <end position="149"/>
    </location>
</feature>
<accession>A0AAV5T5Z1</accession>
<evidence type="ECO:0000256" key="3">
    <source>
        <dbReference type="ARBA" id="ARBA00022490"/>
    </source>
</evidence>
<proteinExistence type="inferred from homology"/>
<keyword evidence="4" id="KW-0597">Phosphoprotein</keyword>
<keyword evidence="5 6" id="KW-0175">Coiled coil</keyword>
<dbReference type="InterPro" id="IPR032486">
    <property type="entry name" value="JIP_LZII"/>
</dbReference>
<dbReference type="SUPFAM" id="SSF50978">
    <property type="entry name" value="WD40 repeat-like"/>
    <property type="match status" value="1"/>
</dbReference>
<comment type="caution">
    <text evidence="11">The sequence shown here is derived from an EMBL/GenBank/DDBJ whole genome shotgun (WGS) entry which is preliminary data.</text>
</comment>
<dbReference type="PROSITE" id="PS51777">
    <property type="entry name" value="RH2"/>
    <property type="match status" value="1"/>
</dbReference>
<evidence type="ECO:0000256" key="4">
    <source>
        <dbReference type="ARBA" id="ARBA00022553"/>
    </source>
</evidence>
<evidence type="ECO:0000256" key="5">
    <source>
        <dbReference type="ARBA" id="ARBA00023054"/>
    </source>
</evidence>
<reference evidence="11" key="1">
    <citation type="submission" date="2023-10" db="EMBL/GenBank/DDBJ databases">
        <title>Genome assembly of Pristionchus species.</title>
        <authorList>
            <person name="Yoshida K."/>
            <person name="Sommer R.J."/>
        </authorList>
    </citation>
    <scope>NUCLEOTIDE SEQUENCE</scope>
    <source>
        <strain evidence="11">RS0144</strain>
    </source>
</reference>
<feature type="chain" id="PRO_5043607757" evidence="8">
    <location>
        <begin position="29"/>
        <end position="1306"/>
    </location>
</feature>
<dbReference type="InterPro" id="IPR036322">
    <property type="entry name" value="WD40_repeat_dom_sf"/>
</dbReference>
<evidence type="ECO:0000313" key="11">
    <source>
        <dbReference type="EMBL" id="GMS87954.1"/>
    </source>
</evidence>
<dbReference type="InterPro" id="IPR034744">
    <property type="entry name" value="RH2"/>
</dbReference>
<dbReference type="EMBL" id="BTSX01000003">
    <property type="protein sequence ID" value="GMS87954.1"/>
    <property type="molecule type" value="Genomic_DNA"/>
</dbReference>
<dbReference type="GO" id="GO:0016192">
    <property type="term" value="P:vesicle-mediated transport"/>
    <property type="evidence" value="ECO:0007669"/>
    <property type="project" value="TreeGrafter"/>
</dbReference>
<dbReference type="InterPro" id="IPR039911">
    <property type="entry name" value="JIP3/JIP4"/>
</dbReference>
<keyword evidence="12" id="KW-1185">Reference proteome</keyword>
<comment type="similarity">
    <text evidence="2">Belongs to the JIP scaffold family.</text>
</comment>
<feature type="non-terminal residue" evidence="11">
    <location>
        <position position="1"/>
    </location>
</feature>
<dbReference type="Proteomes" id="UP001432027">
    <property type="component" value="Unassembled WGS sequence"/>
</dbReference>
<feature type="coiled-coil region" evidence="6">
    <location>
        <begin position="454"/>
        <end position="564"/>
    </location>
</feature>
<evidence type="ECO:0000256" key="1">
    <source>
        <dbReference type="ARBA" id="ARBA00004556"/>
    </source>
</evidence>
<dbReference type="Gene3D" id="1.20.5.1000">
    <property type="entry name" value="arf6 gtpase in complex with a specific effector, jip4"/>
    <property type="match status" value="1"/>
</dbReference>
<gene>
    <name evidence="11" type="ORF">PENTCL1PPCAC_10129</name>
</gene>
<feature type="region of interest" description="Disordered" evidence="7">
    <location>
        <begin position="298"/>
        <end position="383"/>
    </location>
</feature>
<dbReference type="Pfam" id="PF09744">
    <property type="entry name" value="RH1"/>
    <property type="match status" value="1"/>
</dbReference>
<dbReference type="PANTHER" id="PTHR13886">
    <property type="entry name" value="JNK/SAPK-ASSOCIATED PROTEIN"/>
    <property type="match status" value="1"/>
</dbReference>
<evidence type="ECO:0000313" key="12">
    <source>
        <dbReference type="Proteomes" id="UP001432027"/>
    </source>
</evidence>
<organism evidence="11 12">
    <name type="scientific">Pristionchus entomophagus</name>
    <dbReference type="NCBI Taxonomy" id="358040"/>
    <lineage>
        <taxon>Eukaryota</taxon>
        <taxon>Metazoa</taxon>
        <taxon>Ecdysozoa</taxon>
        <taxon>Nematoda</taxon>
        <taxon>Chromadorea</taxon>
        <taxon>Rhabditida</taxon>
        <taxon>Rhabditina</taxon>
        <taxon>Diplogasteromorpha</taxon>
        <taxon>Diplogasteroidea</taxon>
        <taxon>Neodiplogasteridae</taxon>
        <taxon>Pristionchus</taxon>
    </lineage>
</organism>
<dbReference type="GO" id="GO:0005078">
    <property type="term" value="F:MAP-kinase scaffold activity"/>
    <property type="evidence" value="ECO:0007669"/>
    <property type="project" value="InterPro"/>
</dbReference>
<feature type="signal peptide" evidence="8">
    <location>
        <begin position="1"/>
        <end position="28"/>
    </location>
</feature>
<feature type="domain" description="RH2" evidence="10">
    <location>
        <begin position="529"/>
        <end position="614"/>
    </location>
</feature>
<dbReference type="GO" id="GO:0048471">
    <property type="term" value="C:perinuclear region of cytoplasm"/>
    <property type="evidence" value="ECO:0007669"/>
    <property type="project" value="UniProtKB-SubCell"/>
</dbReference>
<keyword evidence="3" id="KW-0963">Cytoplasm</keyword>
<dbReference type="FunFam" id="1.20.5.1000:FF:000001">
    <property type="entry name" value="C-Jun-amino-terminal kinase-interacting protein 3 isoform X2"/>
    <property type="match status" value="1"/>
</dbReference>
<evidence type="ECO:0000256" key="2">
    <source>
        <dbReference type="ARBA" id="ARBA00009866"/>
    </source>
</evidence>
<evidence type="ECO:0000259" key="10">
    <source>
        <dbReference type="PROSITE" id="PS51777"/>
    </source>
</evidence>
<keyword evidence="8" id="KW-0732">Signal</keyword>
<sequence>HVPLLNPLILGVSVSLIVMSSPTPGVGAQDQMAASTTSSAASEVSLCMERVRAVVYGSGGSPSMGAAEESTRVMSEKVQNLAASIYREFEQMINSVGEDSVKNLMPLVVNVLEALDMSYLEKEEMSVDLEMLKEDNEQLITQYEREKQLRKAQDNKYIEIEDGLIGERKELETKIESLESIMRMLELKAKNATDHSSRLEEREADQKAEFERLHERYNVLLRTHIDHMERTKYLMGSDKFEMMNSMPVPGQQMRGGKLGMATSVDASSIRGVSDLISAHMTQSTTMDVNLANHISNEVDYQDEFGSPSDIETSPREEEEERAAAAAGRLASSPSSARAATSPAESAAGPPERIPVDRGEPDDSLGADLTDADTSSDTHPDTDGRSLAVSRALADDDCGASVSFDDFEDDEAFVVRVAAAARSSTTCTTDSADVAGMGREVENLIKENTELLDMKNALNIVKNDLIAQVDELSSEQEILREEIRSHEMVRAKMGETITGLEVELKLMKQKLADKETEVDEKEEDVPMAQRKRFTRGEMQRVLLERNQYKERLMELEETVKWTEMQRAKKMQATTTGAAKKQGGMWDFFAGLFGGDAAPPPRRGRNSDPISRKATSKMTKSADFIDGDIISERRQAERREQYRQVRERVRKAAAGRLEACGWSVAPAGEGSSSAIPPSVPVPVCCRPLLDQQPSLKVWCATGVILRGGRVPGGGAFIVGQQSAVFAAGQAGSPVQAPPSSLSSPLDFSSEWASSSMVWVASSNQGRSHVAILDANNPNNVVDAFHVCDSHLLSITSVPGVLESDPSMDEVEAKKLLRGSGGLKECPAGLDPVELGCIEWCELRKMEAAEDGVETLCTIDLKPSPERKRDFSVSEVAAGGSDAPASWRRGEAIPEGEEAREFSPALRGPCIPLEKWAEQRGEEAAAPARRVGRSALPPHIRDAMAAYDVVGGADGVMDTAQPTVWMGSQSQYIYVHSSITDWRKCLRRIKMPDAVLAIVYVAGRVFAALANGTIAVFHRNKHGMWSDVGYHVILVGRAFNSVRNLTVVEGRMWAAYKNCIVVINPTTLDVEASFCAHPRKDSQVRSMQAAGAGVWVSIRLDSTLRLFHSRTHAHLQDVDIEPYLTKVLGTSRLDFSYVRTTALLVSNRRLWIGTGTGVIISVPLSDAVEKVESGGKKALTGPGGPGGLVRVYAGDAATPAAAAAETAAPKAFIPYCNLTQAQFSFHGHKDAVKFFLSVPGECAELEDESAPPKLLVMSGGDGYIDFRVGEEDDAALASDSTTSTTSTKSKPPSTRDMSHLIIWEMDADR</sequence>
<feature type="region of interest" description="Disordered" evidence="7">
    <location>
        <begin position="594"/>
        <end position="617"/>
    </location>
</feature>
<dbReference type="Gene3D" id="1.20.58.1770">
    <property type="match status" value="1"/>
</dbReference>
<feature type="compositionally biased region" description="Low complexity" evidence="7">
    <location>
        <begin position="323"/>
        <end position="350"/>
    </location>
</feature>
<dbReference type="InterPro" id="IPR034743">
    <property type="entry name" value="RH1"/>
</dbReference>
<dbReference type="GO" id="GO:0030159">
    <property type="term" value="F:signaling receptor complex adaptor activity"/>
    <property type="evidence" value="ECO:0007669"/>
    <property type="project" value="TreeGrafter"/>
</dbReference>
<dbReference type="GO" id="GO:0019894">
    <property type="term" value="F:kinesin binding"/>
    <property type="evidence" value="ECO:0007669"/>
    <property type="project" value="TreeGrafter"/>
</dbReference>
<dbReference type="Pfam" id="PF19056">
    <property type="entry name" value="WD40_2"/>
    <property type="match status" value="1"/>
</dbReference>
<dbReference type="FunFam" id="1.20.58.1770:FF:000001">
    <property type="entry name" value="C-Jun-amino-terminal kinase-interacting protein 3 isoform X1"/>
    <property type="match status" value="1"/>
</dbReference>
<evidence type="ECO:0000259" key="9">
    <source>
        <dbReference type="PROSITE" id="PS51776"/>
    </source>
</evidence>
<evidence type="ECO:0000256" key="8">
    <source>
        <dbReference type="SAM" id="SignalP"/>
    </source>
</evidence>
<feature type="coiled-coil region" evidence="6">
    <location>
        <begin position="122"/>
        <end position="216"/>
    </location>
</feature>
<dbReference type="PROSITE" id="PS51776">
    <property type="entry name" value="RH1"/>
    <property type="match status" value="1"/>
</dbReference>
<comment type="subcellular location">
    <subcellularLocation>
        <location evidence="1">Cytoplasm</location>
        <location evidence="1">Perinuclear region</location>
    </subcellularLocation>
</comment>
<protein>
    <submittedName>
        <fullName evidence="11">Uncharacterized protein</fullName>
    </submittedName>
</protein>
<feature type="compositionally biased region" description="Low complexity" evidence="7">
    <location>
        <begin position="1275"/>
        <end position="1291"/>
    </location>
</feature>